<evidence type="ECO:0000259" key="9">
    <source>
        <dbReference type="Pfam" id="PF01761"/>
    </source>
</evidence>
<keyword evidence="8" id="KW-1133">Transmembrane helix</keyword>
<evidence type="ECO:0000313" key="11">
    <source>
        <dbReference type="EMBL" id="OGE64866.1"/>
    </source>
</evidence>
<evidence type="ECO:0000256" key="4">
    <source>
        <dbReference type="ARBA" id="ARBA00022741"/>
    </source>
</evidence>
<evidence type="ECO:0000256" key="6">
    <source>
        <dbReference type="ARBA" id="ARBA00023239"/>
    </source>
</evidence>
<keyword evidence="3" id="KW-0479">Metal-binding</keyword>
<dbReference type="GO" id="GO:0003856">
    <property type="term" value="F:3-dehydroquinate synthase activity"/>
    <property type="evidence" value="ECO:0007669"/>
    <property type="project" value="TreeGrafter"/>
</dbReference>
<name>A0A1F5MHM2_9BACT</name>
<dbReference type="InterPro" id="IPR035872">
    <property type="entry name" value="EEVS-like"/>
</dbReference>
<dbReference type="SUPFAM" id="SSF56796">
    <property type="entry name" value="Dehydroquinate synthase-like"/>
    <property type="match status" value="1"/>
</dbReference>
<evidence type="ECO:0000256" key="1">
    <source>
        <dbReference type="ARBA" id="ARBA00001911"/>
    </source>
</evidence>
<dbReference type="InterPro" id="IPR050071">
    <property type="entry name" value="Dehydroquinate_synthase"/>
</dbReference>
<dbReference type="AlphaFoldDB" id="A0A1F5MHM2"/>
<evidence type="ECO:0000313" key="12">
    <source>
        <dbReference type="Proteomes" id="UP000178859"/>
    </source>
</evidence>
<dbReference type="Proteomes" id="UP000178859">
    <property type="component" value="Unassembled WGS sequence"/>
</dbReference>
<dbReference type="Pfam" id="PF24621">
    <property type="entry name" value="DHQS_C"/>
    <property type="match status" value="1"/>
</dbReference>
<dbReference type="Pfam" id="PF01761">
    <property type="entry name" value="DHQ_synthase"/>
    <property type="match status" value="1"/>
</dbReference>
<dbReference type="GO" id="GO:0017000">
    <property type="term" value="P:antibiotic biosynthetic process"/>
    <property type="evidence" value="ECO:0007669"/>
    <property type="project" value="InterPro"/>
</dbReference>
<feature type="domain" description="3-dehydroquinate synthase N-terminal" evidence="9">
    <location>
        <begin position="85"/>
        <end position="196"/>
    </location>
</feature>
<feature type="domain" description="3-dehydroquinate synthase C-terminal" evidence="10">
    <location>
        <begin position="198"/>
        <end position="333"/>
    </location>
</feature>
<keyword evidence="6" id="KW-0456">Lyase</keyword>
<dbReference type="GO" id="GO:0000166">
    <property type="term" value="F:nucleotide binding"/>
    <property type="evidence" value="ECO:0007669"/>
    <property type="project" value="UniProtKB-KW"/>
</dbReference>
<comment type="cofactor">
    <cofactor evidence="1">
        <name>NAD(+)</name>
        <dbReference type="ChEBI" id="CHEBI:57540"/>
    </cofactor>
</comment>
<dbReference type="GO" id="GO:0046872">
    <property type="term" value="F:metal ion binding"/>
    <property type="evidence" value="ECO:0007669"/>
    <property type="project" value="UniProtKB-KW"/>
</dbReference>
<feature type="transmembrane region" description="Helical" evidence="8">
    <location>
        <begin position="115"/>
        <end position="135"/>
    </location>
</feature>
<keyword evidence="8" id="KW-0812">Transmembrane</keyword>
<keyword evidence="7" id="KW-0170">Cobalt</keyword>
<dbReference type="GO" id="GO:0009073">
    <property type="term" value="P:aromatic amino acid family biosynthetic process"/>
    <property type="evidence" value="ECO:0007669"/>
    <property type="project" value="InterPro"/>
</dbReference>
<accession>A0A1F5MHM2</accession>
<evidence type="ECO:0000256" key="7">
    <source>
        <dbReference type="ARBA" id="ARBA00023285"/>
    </source>
</evidence>
<dbReference type="Gene3D" id="3.40.50.1970">
    <property type="match status" value="1"/>
</dbReference>
<evidence type="ECO:0000256" key="8">
    <source>
        <dbReference type="SAM" id="Phobius"/>
    </source>
</evidence>
<proteinExistence type="predicted"/>
<protein>
    <submittedName>
        <fullName evidence="11">Uncharacterized protein</fullName>
    </submittedName>
</protein>
<dbReference type="InterPro" id="IPR030963">
    <property type="entry name" value="DHQ_synth_fam"/>
</dbReference>
<dbReference type="CDD" id="cd08199">
    <property type="entry name" value="EEVS"/>
    <property type="match status" value="1"/>
</dbReference>
<reference evidence="11 12" key="1">
    <citation type="journal article" date="2016" name="Nat. Commun.">
        <title>Thousands of microbial genomes shed light on interconnected biogeochemical processes in an aquifer system.</title>
        <authorList>
            <person name="Anantharaman K."/>
            <person name="Brown C.T."/>
            <person name="Hug L.A."/>
            <person name="Sharon I."/>
            <person name="Castelle C.J."/>
            <person name="Probst A.J."/>
            <person name="Thomas B.C."/>
            <person name="Singh A."/>
            <person name="Wilkins M.J."/>
            <person name="Karaoz U."/>
            <person name="Brodie E.L."/>
            <person name="Williams K.H."/>
            <person name="Hubbard S.S."/>
            <person name="Banfield J.F."/>
        </authorList>
    </citation>
    <scope>NUCLEOTIDE SEQUENCE [LARGE SCALE GENOMIC DNA]</scope>
</reference>
<dbReference type="PANTHER" id="PTHR43622">
    <property type="entry name" value="3-DEHYDROQUINATE SYNTHASE"/>
    <property type="match status" value="1"/>
</dbReference>
<dbReference type="PIRSF" id="PIRSF001455">
    <property type="entry name" value="DHQ_synth"/>
    <property type="match status" value="1"/>
</dbReference>
<dbReference type="PANTHER" id="PTHR43622:SF3">
    <property type="entry name" value="2-EPI-5-EPI-VALIOLONE SYNTHASE"/>
    <property type="match status" value="1"/>
</dbReference>
<evidence type="ECO:0000256" key="2">
    <source>
        <dbReference type="ARBA" id="ARBA00001941"/>
    </source>
</evidence>
<dbReference type="InterPro" id="IPR056179">
    <property type="entry name" value="DHQS_C"/>
</dbReference>
<gene>
    <name evidence="11" type="ORF">A3I48_01955</name>
</gene>
<keyword evidence="8" id="KW-0472">Membrane</keyword>
<evidence type="ECO:0000259" key="10">
    <source>
        <dbReference type="Pfam" id="PF24621"/>
    </source>
</evidence>
<dbReference type="InterPro" id="IPR030960">
    <property type="entry name" value="DHQS/DOIS_N"/>
</dbReference>
<evidence type="ECO:0000256" key="5">
    <source>
        <dbReference type="ARBA" id="ARBA00023027"/>
    </source>
</evidence>
<comment type="cofactor">
    <cofactor evidence="2">
        <name>Co(2+)</name>
        <dbReference type="ChEBI" id="CHEBI:48828"/>
    </cofactor>
</comment>
<keyword evidence="4" id="KW-0547">Nucleotide-binding</keyword>
<sequence length="385" mass="43905">MKLNIDSMLRKNINTLILNQNLKINYPVYFSEGIFDLNNKTNNYLTQICKGRKVMVVIDNNVNRIYGKGIKRFFDYSKIEYSLCELNASEDCKNIEKIESLCSAAKQFGMQRDSVFIAIGGGVTMDIVGFTAFVYRKKIPYIKIPTTLVGAVDAGVGIKVGVNFNGSKNFLGGYYPPLAVFNDQSFLKTLTSKEIKCGLFEILKMAIIRDRRLFELIKNHFKEFFEKEFNANTHEINYLAAFLMMEELEKNLFEANLQRLVDFGHTFSPFLETASDYAIPHGEAVGIDMLISSFISLKRELIKKIEFDDIFKLIKAVGFSKKYNLPNAKKLHDSLNEIRKHRAGDLNLVLPVKFCSAVFTNKCSYMEVESARKFLLNTNLFSAAN</sequence>
<organism evidence="11 12">
    <name type="scientific">Candidatus Daviesbacteria bacterium RIFCSPLOWO2_02_FULL_36_7</name>
    <dbReference type="NCBI Taxonomy" id="1797792"/>
    <lineage>
        <taxon>Bacteria</taxon>
        <taxon>Candidatus Daviesiibacteriota</taxon>
    </lineage>
</organism>
<dbReference type="EMBL" id="MFDT01000026">
    <property type="protein sequence ID" value="OGE64866.1"/>
    <property type="molecule type" value="Genomic_DNA"/>
</dbReference>
<keyword evidence="5" id="KW-0520">NAD</keyword>
<evidence type="ECO:0000256" key="3">
    <source>
        <dbReference type="ARBA" id="ARBA00022723"/>
    </source>
</evidence>
<dbReference type="Gene3D" id="1.20.1090.10">
    <property type="entry name" value="Dehydroquinate synthase-like - alpha domain"/>
    <property type="match status" value="1"/>
</dbReference>
<comment type="caution">
    <text evidence="11">The sequence shown here is derived from an EMBL/GenBank/DDBJ whole genome shotgun (WGS) entry which is preliminary data.</text>
</comment>